<evidence type="ECO:0000256" key="1">
    <source>
        <dbReference type="SAM" id="Phobius"/>
    </source>
</evidence>
<protein>
    <submittedName>
        <fullName evidence="2">Uncharacterized protein</fullName>
    </submittedName>
</protein>
<accession>A0A9P1IAA3</accession>
<organism evidence="2 3">
    <name type="scientific">Caenorhabditis angaria</name>
    <dbReference type="NCBI Taxonomy" id="860376"/>
    <lineage>
        <taxon>Eukaryota</taxon>
        <taxon>Metazoa</taxon>
        <taxon>Ecdysozoa</taxon>
        <taxon>Nematoda</taxon>
        <taxon>Chromadorea</taxon>
        <taxon>Rhabditida</taxon>
        <taxon>Rhabditina</taxon>
        <taxon>Rhabditomorpha</taxon>
        <taxon>Rhabditoidea</taxon>
        <taxon>Rhabditidae</taxon>
        <taxon>Peloderinae</taxon>
        <taxon>Caenorhabditis</taxon>
    </lineage>
</organism>
<reference evidence="2" key="1">
    <citation type="submission" date="2022-11" db="EMBL/GenBank/DDBJ databases">
        <authorList>
            <person name="Kikuchi T."/>
        </authorList>
    </citation>
    <scope>NUCLEOTIDE SEQUENCE</scope>
    <source>
        <strain evidence="2">PS1010</strain>
    </source>
</reference>
<proteinExistence type="predicted"/>
<evidence type="ECO:0000313" key="2">
    <source>
        <dbReference type="EMBL" id="CAI5441211.1"/>
    </source>
</evidence>
<name>A0A9P1IAA3_9PELO</name>
<dbReference type="OrthoDB" id="5799308at2759"/>
<keyword evidence="1" id="KW-0472">Membrane</keyword>
<sequence length="262" mass="29960">MFCFFRFSIIFKTEENEYTRFRYRFDDSLLRKIDIDSLGAVQPTKAPKLIGSCRETEKKVLKINIKTLNSSFITFQMADQTIRRPFDFHDSNLLKVMIPQNVSCCLIRALFLTSSEHAENRAYENNYVEEKVSTKLRINVNNRTTTTSVQPAEVTQFPETVTKLTIRSTTEKPKTKGVTKGEGPHPWSAYTVGVNPVATSTTVPKSALSWTHSVNKEWSVTFVICSIIVCSLMLFLILFGVFMFFYLMTKPRGGKSPYRIDA</sequence>
<gene>
    <name evidence="2" type="ORF">CAMP_LOCUS3848</name>
</gene>
<keyword evidence="1" id="KW-1133">Transmembrane helix</keyword>
<feature type="transmembrane region" description="Helical" evidence="1">
    <location>
        <begin position="218"/>
        <end position="247"/>
    </location>
</feature>
<dbReference type="Proteomes" id="UP001152747">
    <property type="component" value="Unassembled WGS sequence"/>
</dbReference>
<comment type="caution">
    <text evidence="2">The sequence shown here is derived from an EMBL/GenBank/DDBJ whole genome shotgun (WGS) entry which is preliminary data.</text>
</comment>
<keyword evidence="3" id="KW-1185">Reference proteome</keyword>
<evidence type="ECO:0000313" key="3">
    <source>
        <dbReference type="Proteomes" id="UP001152747"/>
    </source>
</evidence>
<dbReference type="AlphaFoldDB" id="A0A9P1IAA3"/>
<keyword evidence="1" id="KW-0812">Transmembrane</keyword>
<dbReference type="EMBL" id="CANHGI010000002">
    <property type="protein sequence ID" value="CAI5441211.1"/>
    <property type="molecule type" value="Genomic_DNA"/>
</dbReference>